<dbReference type="AlphaFoldDB" id="A0A835LKJ9"/>
<dbReference type="Gene3D" id="3.40.50.970">
    <property type="match status" value="1"/>
</dbReference>
<proteinExistence type="predicted"/>
<dbReference type="InterPro" id="IPR005477">
    <property type="entry name" value="Dxylulose-5-P_synthase"/>
</dbReference>
<keyword evidence="4" id="KW-0460">Magnesium</keyword>
<dbReference type="Proteomes" id="UP000631114">
    <property type="component" value="Unassembled WGS sequence"/>
</dbReference>
<dbReference type="InterPro" id="IPR029061">
    <property type="entry name" value="THDP-binding"/>
</dbReference>
<dbReference type="EMBL" id="JADFTS010000009">
    <property type="protein sequence ID" value="KAF9590726.1"/>
    <property type="molecule type" value="Genomic_DNA"/>
</dbReference>
<evidence type="ECO:0000313" key="7">
    <source>
        <dbReference type="EMBL" id="KAF9590726.1"/>
    </source>
</evidence>
<dbReference type="GO" id="GO:2000031">
    <property type="term" value="P:regulation of salicylic acid mediated signaling pathway"/>
    <property type="evidence" value="ECO:0007669"/>
    <property type="project" value="InterPro"/>
</dbReference>
<dbReference type="GO" id="GO:0005886">
    <property type="term" value="C:plasma membrane"/>
    <property type="evidence" value="ECO:0007669"/>
    <property type="project" value="TreeGrafter"/>
</dbReference>
<reference evidence="7 8" key="1">
    <citation type="submission" date="2020-10" db="EMBL/GenBank/DDBJ databases">
        <title>The Coptis chinensis genome and diversification of protoberbering-type alkaloids.</title>
        <authorList>
            <person name="Wang B."/>
            <person name="Shu S."/>
            <person name="Song C."/>
            <person name="Liu Y."/>
        </authorList>
    </citation>
    <scope>NUCLEOTIDE SEQUENCE [LARGE SCALE GENOMIC DNA]</scope>
    <source>
        <strain evidence="7">HL-2020</strain>
        <tissue evidence="7">Leaf</tissue>
    </source>
</reference>
<organism evidence="7 8">
    <name type="scientific">Coptis chinensis</name>
    <dbReference type="NCBI Taxonomy" id="261450"/>
    <lineage>
        <taxon>Eukaryota</taxon>
        <taxon>Viridiplantae</taxon>
        <taxon>Streptophyta</taxon>
        <taxon>Embryophyta</taxon>
        <taxon>Tracheophyta</taxon>
        <taxon>Spermatophyta</taxon>
        <taxon>Magnoliopsida</taxon>
        <taxon>Ranunculales</taxon>
        <taxon>Ranunculaceae</taxon>
        <taxon>Coptidoideae</taxon>
        <taxon>Coptis</taxon>
    </lineage>
</organism>
<evidence type="ECO:0000256" key="3">
    <source>
        <dbReference type="ARBA" id="ARBA00022679"/>
    </source>
</evidence>
<dbReference type="Pfam" id="PF01823">
    <property type="entry name" value="MACPF"/>
    <property type="match status" value="1"/>
</dbReference>
<dbReference type="OrthoDB" id="1366754at2759"/>
<dbReference type="PANTHER" id="PTHR33199">
    <property type="entry name" value="MACPF DOMAIN-CONTAINING PROTEIN CAD1"/>
    <property type="match status" value="1"/>
</dbReference>
<comment type="caution">
    <text evidence="7">The sequence shown here is derived from an EMBL/GenBank/DDBJ whole genome shotgun (WGS) entry which is preliminary data.</text>
</comment>
<gene>
    <name evidence="7" type="ORF">IFM89_037121</name>
</gene>
<dbReference type="Pfam" id="PF13292">
    <property type="entry name" value="DXP_synthase_N"/>
    <property type="match status" value="1"/>
</dbReference>
<feature type="domain" description="MACPF" evidence="6">
    <location>
        <begin position="48"/>
        <end position="150"/>
    </location>
</feature>
<comment type="cofactor">
    <cofactor evidence="1">
        <name>Mg(2+)</name>
        <dbReference type="ChEBI" id="CHEBI:18420"/>
    </cofactor>
</comment>
<evidence type="ECO:0000259" key="6">
    <source>
        <dbReference type="Pfam" id="PF01823"/>
    </source>
</evidence>
<name>A0A835LKJ9_9MAGN</name>
<dbReference type="InterPro" id="IPR020864">
    <property type="entry name" value="MACPF"/>
</dbReference>
<dbReference type="GO" id="GO:0009626">
    <property type="term" value="P:plant-type hypersensitive response"/>
    <property type="evidence" value="ECO:0007669"/>
    <property type="project" value="TreeGrafter"/>
</dbReference>
<dbReference type="InterPro" id="IPR044663">
    <property type="entry name" value="CAD1/NSL1-like"/>
</dbReference>
<evidence type="ECO:0000256" key="4">
    <source>
        <dbReference type="ARBA" id="ARBA00022842"/>
    </source>
</evidence>
<evidence type="ECO:0000256" key="5">
    <source>
        <dbReference type="ARBA" id="ARBA00023052"/>
    </source>
</evidence>
<accession>A0A835LKJ9</accession>
<evidence type="ECO:0000256" key="2">
    <source>
        <dbReference type="ARBA" id="ARBA00011738"/>
    </source>
</evidence>
<keyword evidence="8" id="KW-1185">Reference proteome</keyword>
<sequence>MKQFAKGRDTGKRLVVLDEVDKRDIVIPANDSVIRGVSKDIRCDKGDQIRFKSNVLELNQQATRPRARLPGIKDEVKKDVAPNWDPGALSRFIQRYGTHIVVGMAVGGQDVVCVRQKPSSSIPPPRPEKHLEDLGDSWFSDGRSLSPHQRQTREKQKVPDVFHRILQANTMQLTSIIETSSKDGLAIVCSKKGGDVFLHNHYQWLQTDLLTDKLFYVLVLCIAAARDVLGKQDRVVTVISNVTTMAGQIYEAMSNAGYLDSNMVVILNGSRYSLHPKLEEGSKTTISALSTTLSKL</sequence>
<keyword evidence="3" id="KW-0808">Transferase</keyword>
<dbReference type="GO" id="GO:0008661">
    <property type="term" value="F:1-deoxy-D-xylulose-5-phosphate synthase activity"/>
    <property type="evidence" value="ECO:0007669"/>
    <property type="project" value="InterPro"/>
</dbReference>
<comment type="subunit">
    <text evidence="2">Homodimer.</text>
</comment>
<dbReference type="GO" id="GO:0016114">
    <property type="term" value="P:terpenoid biosynthetic process"/>
    <property type="evidence" value="ECO:0007669"/>
    <property type="project" value="InterPro"/>
</dbReference>
<keyword evidence="5" id="KW-0786">Thiamine pyrophosphate</keyword>
<protein>
    <recommendedName>
        <fullName evidence="6">MACPF domain-containing protein</fullName>
    </recommendedName>
</protein>
<evidence type="ECO:0000256" key="1">
    <source>
        <dbReference type="ARBA" id="ARBA00001946"/>
    </source>
</evidence>
<dbReference type="SUPFAM" id="SSF52518">
    <property type="entry name" value="Thiamin diphosphate-binding fold (THDP-binding)"/>
    <property type="match status" value="1"/>
</dbReference>
<evidence type="ECO:0000313" key="8">
    <source>
        <dbReference type="Proteomes" id="UP000631114"/>
    </source>
</evidence>
<dbReference type="PANTHER" id="PTHR33199:SF2">
    <property type="entry name" value="OS02G0475300 PROTEIN"/>
    <property type="match status" value="1"/>
</dbReference>